<keyword evidence="7" id="KW-0812">Transmembrane</keyword>
<dbReference type="CDD" id="cd07984">
    <property type="entry name" value="LPLAT_LABLAT-like"/>
    <property type="match status" value="1"/>
</dbReference>
<dbReference type="GO" id="GO:0009247">
    <property type="term" value="P:glycolipid biosynthetic process"/>
    <property type="evidence" value="ECO:0007669"/>
    <property type="project" value="UniProtKB-ARBA"/>
</dbReference>
<organism evidence="8 9">
    <name type="scientific">Polynucleobacter sphagniphilus</name>
    <dbReference type="NCBI Taxonomy" id="1743169"/>
    <lineage>
        <taxon>Bacteria</taxon>
        <taxon>Pseudomonadati</taxon>
        <taxon>Pseudomonadota</taxon>
        <taxon>Betaproteobacteria</taxon>
        <taxon>Burkholderiales</taxon>
        <taxon>Burkholderiaceae</taxon>
        <taxon>Polynucleobacter</taxon>
    </lineage>
</organism>
<keyword evidence="9" id="KW-1185">Reference proteome</keyword>
<dbReference type="GeneID" id="83596313"/>
<keyword evidence="3" id="KW-0997">Cell inner membrane</keyword>
<dbReference type="EC" id="2.3.1.241" evidence="8"/>
<dbReference type="PANTHER" id="PTHR30606:SF9">
    <property type="entry name" value="LIPID A BIOSYNTHESIS LAUROYLTRANSFERASE"/>
    <property type="match status" value="1"/>
</dbReference>
<name>A0AA43S4X4_9BURK</name>
<evidence type="ECO:0000256" key="6">
    <source>
        <dbReference type="ARBA" id="ARBA00023315"/>
    </source>
</evidence>
<dbReference type="InterPro" id="IPR004960">
    <property type="entry name" value="LipA_acyltrans"/>
</dbReference>
<gene>
    <name evidence="8" type="ORF">M2127_000020</name>
</gene>
<comment type="subcellular location">
    <subcellularLocation>
        <location evidence="1">Cell inner membrane</location>
    </subcellularLocation>
</comment>
<dbReference type="RefSeq" id="WP_233126755.1">
    <property type="nucleotide sequence ID" value="NZ_JAQFIK010000003.1"/>
</dbReference>
<comment type="caution">
    <text evidence="8">The sequence shown here is derived from an EMBL/GenBank/DDBJ whole genome shotgun (WGS) entry which is preliminary data.</text>
</comment>
<dbReference type="PIRSF" id="PIRSF026649">
    <property type="entry name" value="MsbB"/>
    <property type="match status" value="1"/>
</dbReference>
<reference evidence="8" key="1">
    <citation type="submission" date="2023-04" db="EMBL/GenBank/DDBJ databases">
        <title>Genome Encyclopedia of Bacteria and Archaea VI: Functional Genomics of Type Strains.</title>
        <authorList>
            <person name="Whitman W."/>
        </authorList>
    </citation>
    <scope>NUCLEOTIDE SEQUENCE</scope>
    <source>
        <strain evidence="8">Enz.4-51</strain>
    </source>
</reference>
<evidence type="ECO:0000256" key="5">
    <source>
        <dbReference type="ARBA" id="ARBA00023136"/>
    </source>
</evidence>
<sequence>MKSSLHNLLQTLSNYTVVAFLKILSILPYKLLVALGYGLGYIAARIPGERNRVVKTNLHLCFPNLNSHEIEVLSKQHWRLLGRSLVEKSVIWCGSSQQLSRMIEVQSAVDLKDKKPRILVNMHFTGIEGSIILSALSKEKGWPRTSGFFQRMKSPFFNRKIVEWRNRFGGNSIDRQGNSLELIREIRKGNFIIIAPDIDLGLKDSAFVPFFGISTNTITAISRLASITGAEVCLMITTLKADESGYICSISKPFEQFPTDNPVADTAKLNEYFEKEIRLRPAEYYWVHKRFKNRPLNETNPY</sequence>
<keyword evidence="6 8" id="KW-0012">Acyltransferase</keyword>
<evidence type="ECO:0000256" key="1">
    <source>
        <dbReference type="ARBA" id="ARBA00004533"/>
    </source>
</evidence>
<evidence type="ECO:0000313" key="9">
    <source>
        <dbReference type="Proteomes" id="UP001161160"/>
    </source>
</evidence>
<protein>
    <submittedName>
        <fullName evidence="8">KDO2-lipid IV(A) lauroyltransferase</fullName>
        <ecNumber evidence="8">2.3.1.-</ecNumber>
        <ecNumber evidence="8">2.3.1.241</ecNumber>
    </submittedName>
</protein>
<proteinExistence type="predicted"/>
<feature type="transmembrane region" description="Helical" evidence="7">
    <location>
        <begin position="20"/>
        <end position="42"/>
    </location>
</feature>
<keyword evidence="7" id="KW-1133">Transmembrane helix</keyword>
<dbReference type="GO" id="GO:0005886">
    <property type="term" value="C:plasma membrane"/>
    <property type="evidence" value="ECO:0007669"/>
    <property type="project" value="UniProtKB-SubCell"/>
</dbReference>
<evidence type="ECO:0000256" key="4">
    <source>
        <dbReference type="ARBA" id="ARBA00022679"/>
    </source>
</evidence>
<dbReference type="GO" id="GO:0008913">
    <property type="term" value="F:Kdo2-lipid IVA acyltransferase activity"/>
    <property type="evidence" value="ECO:0007669"/>
    <property type="project" value="UniProtKB-EC"/>
</dbReference>
<dbReference type="EMBL" id="JARXYA010000001">
    <property type="protein sequence ID" value="MDH6502737.1"/>
    <property type="molecule type" value="Genomic_DNA"/>
</dbReference>
<keyword evidence="2" id="KW-1003">Cell membrane</keyword>
<dbReference type="EC" id="2.3.1.-" evidence="8"/>
<dbReference type="PANTHER" id="PTHR30606">
    <property type="entry name" value="LIPID A BIOSYNTHESIS LAUROYL ACYLTRANSFERASE"/>
    <property type="match status" value="1"/>
</dbReference>
<evidence type="ECO:0000256" key="3">
    <source>
        <dbReference type="ARBA" id="ARBA00022519"/>
    </source>
</evidence>
<accession>A0AA43S4X4</accession>
<dbReference type="Pfam" id="PF03279">
    <property type="entry name" value="Lip_A_acyltrans"/>
    <property type="match status" value="1"/>
</dbReference>
<keyword evidence="5 7" id="KW-0472">Membrane</keyword>
<dbReference type="AlphaFoldDB" id="A0AA43S4X4"/>
<keyword evidence="4 8" id="KW-0808">Transferase</keyword>
<evidence type="ECO:0000256" key="7">
    <source>
        <dbReference type="SAM" id="Phobius"/>
    </source>
</evidence>
<evidence type="ECO:0000313" key="8">
    <source>
        <dbReference type="EMBL" id="MDH6502737.1"/>
    </source>
</evidence>
<evidence type="ECO:0000256" key="2">
    <source>
        <dbReference type="ARBA" id="ARBA00022475"/>
    </source>
</evidence>
<dbReference type="Proteomes" id="UP001161160">
    <property type="component" value="Unassembled WGS sequence"/>
</dbReference>